<evidence type="ECO:0000313" key="4">
    <source>
        <dbReference type="EMBL" id="GAA4729943.1"/>
    </source>
</evidence>
<feature type="region of interest" description="Disordered" evidence="2">
    <location>
        <begin position="195"/>
        <end position="221"/>
    </location>
</feature>
<dbReference type="RefSeq" id="WP_345525718.1">
    <property type="nucleotide sequence ID" value="NZ_BAABKN010000008.1"/>
</dbReference>
<dbReference type="Proteomes" id="UP001499882">
    <property type="component" value="Unassembled WGS sequence"/>
</dbReference>
<keyword evidence="5" id="KW-1185">Reference proteome</keyword>
<evidence type="ECO:0000313" key="5">
    <source>
        <dbReference type="Proteomes" id="UP001499882"/>
    </source>
</evidence>
<evidence type="ECO:0000256" key="2">
    <source>
        <dbReference type="SAM" id="MobiDB-lite"/>
    </source>
</evidence>
<dbReference type="EMBL" id="BAABKN010000008">
    <property type="protein sequence ID" value="GAA4729943.1"/>
    <property type="molecule type" value="Genomic_DNA"/>
</dbReference>
<organism evidence="4 5">
    <name type="scientific">Nocardioides endophyticus</name>
    <dbReference type="NCBI Taxonomy" id="1353775"/>
    <lineage>
        <taxon>Bacteria</taxon>
        <taxon>Bacillati</taxon>
        <taxon>Actinomycetota</taxon>
        <taxon>Actinomycetes</taxon>
        <taxon>Propionibacteriales</taxon>
        <taxon>Nocardioidaceae</taxon>
        <taxon>Nocardioides</taxon>
    </lineage>
</organism>
<sequence>MTARELEPREGARLRASERCCALFSARGTTDLTIAEIVSEIGISQRTFHRYFPIKAESVGPVFDWSIRRSNAVIVEADPNLALTEVLRRAFRASLLGESAERTRQLFPLVFRDSEMWSVFIRKVHDGELSVAPLLAPRLGLAADSIAARAAAAAVTSSIRIALEHMVTADADPETAYVQTLAQFTSGALVAAQAASQRMSGTPPHTNPTGRYEPNALIEQH</sequence>
<dbReference type="Gene3D" id="1.10.357.10">
    <property type="entry name" value="Tetracycline Repressor, domain 2"/>
    <property type="match status" value="1"/>
</dbReference>
<dbReference type="InterPro" id="IPR001647">
    <property type="entry name" value="HTH_TetR"/>
</dbReference>
<keyword evidence="1" id="KW-0238">DNA-binding</keyword>
<reference evidence="5" key="1">
    <citation type="journal article" date="2019" name="Int. J. Syst. Evol. Microbiol.">
        <title>The Global Catalogue of Microorganisms (GCM) 10K type strain sequencing project: providing services to taxonomists for standard genome sequencing and annotation.</title>
        <authorList>
            <consortium name="The Broad Institute Genomics Platform"/>
            <consortium name="The Broad Institute Genome Sequencing Center for Infectious Disease"/>
            <person name="Wu L."/>
            <person name="Ma J."/>
        </authorList>
    </citation>
    <scope>NUCLEOTIDE SEQUENCE [LARGE SCALE GENOMIC DNA]</scope>
    <source>
        <strain evidence="5">JCM 18532</strain>
    </source>
</reference>
<dbReference type="Pfam" id="PF00440">
    <property type="entry name" value="TetR_N"/>
    <property type="match status" value="1"/>
</dbReference>
<dbReference type="SUPFAM" id="SSF46689">
    <property type="entry name" value="Homeodomain-like"/>
    <property type="match status" value="1"/>
</dbReference>
<dbReference type="InterPro" id="IPR009057">
    <property type="entry name" value="Homeodomain-like_sf"/>
</dbReference>
<proteinExistence type="predicted"/>
<feature type="compositionally biased region" description="Polar residues" evidence="2">
    <location>
        <begin position="195"/>
        <end position="209"/>
    </location>
</feature>
<feature type="domain" description="HTH tetR-type" evidence="3">
    <location>
        <begin position="22"/>
        <end position="57"/>
    </location>
</feature>
<evidence type="ECO:0000259" key="3">
    <source>
        <dbReference type="Pfam" id="PF00440"/>
    </source>
</evidence>
<evidence type="ECO:0000256" key="1">
    <source>
        <dbReference type="ARBA" id="ARBA00023125"/>
    </source>
</evidence>
<protein>
    <recommendedName>
        <fullName evidence="3">HTH tetR-type domain-containing protein</fullName>
    </recommendedName>
</protein>
<comment type="caution">
    <text evidence="4">The sequence shown here is derived from an EMBL/GenBank/DDBJ whole genome shotgun (WGS) entry which is preliminary data.</text>
</comment>
<name>A0ABP8YIM5_9ACTN</name>
<gene>
    <name evidence="4" type="ORF">GCM10023350_11480</name>
</gene>
<accession>A0ABP8YIM5</accession>